<evidence type="ECO:0000313" key="2">
    <source>
        <dbReference type="EMBL" id="ACX74420.1"/>
    </source>
</evidence>
<dbReference type="Proteomes" id="UP000001497">
    <property type="component" value="Chromosome"/>
</dbReference>
<evidence type="ECO:0000313" key="3">
    <source>
        <dbReference type="Proteomes" id="UP000001497"/>
    </source>
</evidence>
<keyword evidence="1" id="KW-0472">Membrane</keyword>
<reference evidence="2" key="1">
    <citation type="submission" date="2009-10" db="EMBL/GenBank/DDBJ databases">
        <title>Complete sequence of Fibrobacter succinogenes subsp. succinogenes S85.</title>
        <authorList>
            <consortium name="US DOE Joint Genome Institute"/>
            <person name="Lucas S."/>
            <person name="Copeland A."/>
            <person name="Lapidus A."/>
            <person name="Glavina del Rio T."/>
            <person name="Tice H."/>
            <person name="Bruce D."/>
            <person name="Goodwin L."/>
            <person name="Pitluck S."/>
            <person name="Chertkov O."/>
            <person name="Detter J.C."/>
            <person name="Han C."/>
            <person name="Tapia R."/>
            <person name="Larimer F."/>
            <person name="Land M."/>
            <person name="Hauser L."/>
            <person name="Kyrpides N."/>
            <person name="Mikhailova N."/>
            <person name="Weimer P.J."/>
            <person name="Stevenson D.M."/>
            <person name="Boyum J."/>
            <person name="Brumm P.I."/>
            <person name="Mead D."/>
        </authorList>
    </citation>
    <scope>NUCLEOTIDE SEQUENCE [LARGE SCALE GENOMIC DNA]</scope>
    <source>
        <strain evidence="2">S85</strain>
    </source>
</reference>
<sequence length="78" mass="9335">MFDFISNILERITYFFTQVVLLIIIVLAVVLLFLATNRHNKNPYVDHSQEIQKQKIEAERDAQYKEALQRLYDEQYGK</sequence>
<dbReference type="EMBL" id="CP001792">
    <property type="protein sequence ID" value="ACX74420.1"/>
    <property type="molecule type" value="Genomic_DNA"/>
</dbReference>
<feature type="transmembrane region" description="Helical" evidence="1">
    <location>
        <begin position="12"/>
        <end position="34"/>
    </location>
</feature>
<protein>
    <submittedName>
        <fullName evidence="2">Uncharacterized protein</fullName>
    </submittedName>
</protein>
<keyword evidence="1" id="KW-0812">Transmembrane</keyword>
<gene>
    <name evidence="2" type="ordered locus">Fisuc_0810</name>
</gene>
<dbReference type="RefSeq" id="WP_015731828.1">
    <property type="nucleotide sequence ID" value="NC_017448.1"/>
</dbReference>
<keyword evidence="1" id="KW-1133">Transmembrane helix</keyword>
<name>A0ABM5LFS4_FIBSS</name>
<proteinExistence type="predicted"/>
<organism evidence="2 3">
    <name type="scientific">Fibrobacter succinogenes (strain ATCC 19169 / S85)</name>
    <dbReference type="NCBI Taxonomy" id="59374"/>
    <lineage>
        <taxon>Bacteria</taxon>
        <taxon>Pseudomonadati</taxon>
        <taxon>Fibrobacterota</taxon>
        <taxon>Fibrobacteria</taxon>
        <taxon>Fibrobacterales</taxon>
        <taxon>Fibrobacteraceae</taxon>
        <taxon>Fibrobacter</taxon>
    </lineage>
</organism>
<keyword evidence="3" id="KW-1185">Reference proteome</keyword>
<accession>A0ABM5LFS4</accession>
<evidence type="ECO:0000256" key="1">
    <source>
        <dbReference type="SAM" id="Phobius"/>
    </source>
</evidence>